<evidence type="ECO:0000313" key="3">
    <source>
        <dbReference type="Proteomes" id="UP000737402"/>
    </source>
</evidence>
<dbReference type="Gene3D" id="3.90.25.10">
    <property type="entry name" value="UDP-galactose 4-epimerase, domain 1"/>
    <property type="match status" value="1"/>
</dbReference>
<protein>
    <submittedName>
        <fullName evidence="2">GDP-4-dehydro-6-deoxy-D-mannose reductase</fullName>
        <ecNumber evidence="2">1.1.1.281</ecNumber>
    </submittedName>
</protein>
<proteinExistence type="predicted"/>
<dbReference type="EC" id="1.1.1.281" evidence="2"/>
<sequence>MIVLITGICGFVGPYLERCLLEKGHIVFGTSRIKRSNPNYFSLDLTCEQDIISLLNRLKPTCIFHLAGISNVKQSWNLKKETFEANTISTINLLEAVKKVDQNIRVITIGSSEEYGYLNHTSIQENAPLKPVNPYGASKAAVSMLAQQYYNADNLDIVHTRPFNHIGPGQKQGFVTTDFAYQIALINSIYKHNKKTMKIGKLDAIRDFTDVRDVVDAYYKVALQGSAGQTYNICSGQGVEIKKILEILLSFSKKRITIKENESLMKGIEVPIMIGNNDKIVTELNWSPQITLEQSLYNIYQYWVNKINSNP</sequence>
<keyword evidence="2" id="KW-0560">Oxidoreductase</keyword>
<gene>
    <name evidence="2" type="ORF">JOC95_003985</name>
</gene>
<keyword evidence="3" id="KW-1185">Reference proteome</keyword>
<feature type="domain" description="NAD(P)-binding" evidence="1">
    <location>
        <begin position="4"/>
        <end position="296"/>
    </location>
</feature>
<dbReference type="RefSeq" id="WP_204419319.1">
    <property type="nucleotide sequence ID" value="NZ_JAFBED010000013.1"/>
</dbReference>
<accession>A0ABS2P536</accession>
<dbReference type="SUPFAM" id="SSF51735">
    <property type="entry name" value="NAD(P)-binding Rossmann-fold domains"/>
    <property type="match status" value="1"/>
</dbReference>
<dbReference type="EMBL" id="JAFBED010000013">
    <property type="protein sequence ID" value="MBM7622075.1"/>
    <property type="molecule type" value="Genomic_DNA"/>
</dbReference>
<organism evidence="2 3">
    <name type="scientific">Sutcliffiella tianshenii</name>
    <dbReference type="NCBI Taxonomy" id="1463404"/>
    <lineage>
        <taxon>Bacteria</taxon>
        <taxon>Bacillati</taxon>
        <taxon>Bacillota</taxon>
        <taxon>Bacilli</taxon>
        <taxon>Bacillales</taxon>
        <taxon>Bacillaceae</taxon>
        <taxon>Sutcliffiella</taxon>
    </lineage>
</organism>
<comment type="caution">
    <text evidence="2">The sequence shown here is derived from an EMBL/GenBank/DDBJ whole genome shotgun (WGS) entry which is preliminary data.</text>
</comment>
<evidence type="ECO:0000313" key="2">
    <source>
        <dbReference type="EMBL" id="MBM7622075.1"/>
    </source>
</evidence>
<dbReference type="PANTHER" id="PTHR43000">
    <property type="entry name" value="DTDP-D-GLUCOSE 4,6-DEHYDRATASE-RELATED"/>
    <property type="match status" value="1"/>
</dbReference>
<name>A0ABS2P536_9BACI</name>
<dbReference type="Gene3D" id="3.40.50.720">
    <property type="entry name" value="NAD(P)-binding Rossmann-like Domain"/>
    <property type="match status" value="1"/>
</dbReference>
<dbReference type="Pfam" id="PF16363">
    <property type="entry name" value="GDP_Man_Dehyd"/>
    <property type="match status" value="1"/>
</dbReference>
<dbReference type="InterPro" id="IPR036291">
    <property type="entry name" value="NAD(P)-bd_dom_sf"/>
</dbReference>
<dbReference type="GO" id="GO:0033705">
    <property type="term" value="F:GDP-4-dehydro-6-deoxy-D-mannose reductase activity"/>
    <property type="evidence" value="ECO:0007669"/>
    <property type="project" value="UniProtKB-EC"/>
</dbReference>
<dbReference type="InterPro" id="IPR016040">
    <property type="entry name" value="NAD(P)-bd_dom"/>
</dbReference>
<evidence type="ECO:0000259" key="1">
    <source>
        <dbReference type="Pfam" id="PF16363"/>
    </source>
</evidence>
<reference evidence="2 3" key="1">
    <citation type="submission" date="2021-01" db="EMBL/GenBank/DDBJ databases">
        <title>Genomic Encyclopedia of Type Strains, Phase IV (KMG-IV): sequencing the most valuable type-strain genomes for metagenomic binning, comparative biology and taxonomic classification.</title>
        <authorList>
            <person name="Goeker M."/>
        </authorList>
    </citation>
    <scope>NUCLEOTIDE SEQUENCE [LARGE SCALE GENOMIC DNA]</scope>
    <source>
        <strain evidence="2 3">DSM 25879</strain>
    </source>
</reference>
<dbReference type="Proteomes" id="UP000737402">
    <property type="component" value="Unassembled WGS sequence"/>
</dbReference>